<evidence type="ECO:0000313" key="3">
    <source>
        <dbReference type="EMBL" id="NHN88904.1"/>
    </source>
</evidence>
<dbReference type="EMBL" id="WOSY01000008">
    <property type="protein sequence ID" value="NHN88904.1"/>
    <property type="molecule type" value="Genomic_DNA"/>
</dbReference>
<comment type="caution">
    <text evidence="3">The sequence shown here is derived from an EMBL/GenBank/DDBJ whole genome shotgun (WGS) entry which is preliminary data.</text>
</comment>
<dbReference type="RefSeq" id="WP_173570227.1">
    <property type="nucleotide sequence ID" value="NZ_WOSY01000008.1"/>
</dbReference>
<name>A0ABX0JZR8_9PROT</name>
<organism evidence="3 4">
    <name type="scientific">Acetobacter conturbans</name>
    <dbReference type="NCBI Taxonomy" id="1737472"/>
    <lineage>
        <taxon>Bacteria</taxon>
        <taxon>Pseudomonadati</taxon>
        <taxon>Pseudomonadota</taxon>
        <taxon>Alphaproteobacteria</taxon>
        <taxon>Acetobacterales</taxon>
        <taxon>Acetobacteraceae</taxon>
        <taxon>Acetobacter</taxon>
    </lineage>
</organism>
<accession>A0ABX0JZR8</accession>
<sequence>MRHFSRLAVIALGSTAVLAASPSSAAPQVSSSQQSQKNTSVYDLSILPPFTGTVAQYIPSSGGGVTGLLLTDGTEVLVSQDLSWDVPKIVKPGEKISGTGLKGKTLPIIRAFSLNGPRGNRSEDSGISMPQHSPEMVAGPDIVVHGEIAYPLYNIQGALVGAILRDKTVVRVPLRDAARISAWLKPGSMLYAAGPGASGVYGTALNAHQVGPDAQQVISVTADDLPPAGPPPGSPGYDIIKSAETH</sequence>
<feature type="chain" id="PRO_5045499949" evidence="2">
    <location>
        <begin position="26"/>
        <end position="246"/>
    </location>
</feature>
<feature type="signal peptide" evidence="2">
    <location>
        <begin position="1"/>
        <end position="25"/>
    </location>
</feature>
<dbReference type="Proteomes" id="UP000631653">
    <property type="component" value="Unassembled WGS sequence"/>
</dbReference>
<proteinExistence type="predicted"/>
<keyword evidence="2" id="KW-0732">Signal</keyword>
<evidence type="ECO:0000256" key="1">
    <source>
        <dbReference type="SAM" id="MobiDB-lite"/>
    </source>
</evidence>
<evidence type="ECO:0000256" key="2">
    <source>
        <dbReference type="SAM" id="SignalP"/>
    </source>
</evidence>
<keyword evidence="4" id="KW-1185">Reference proteome</keyword>
<reference evidence="3 4" key="1">
    <citation type="journal article" date="2020" name="Int. J. Syst. Evol. Microbiol.">
        <title>Novel acetic acid bacteria from cider fermentations: Acetobacter conturbans sp. nov. and Acetobacter fallax sp. nov.</title>
        <authorList>
            <person name="Sombolestani A.S."/>
            <person name="Cleenwerck I."/>
            <person name="Cnockaert M."/>
            <person name="Borremans W."/>
            <person name="Wieme A.D."/>
            <person name="De Vuyst L."/>
            <person name="Vandamme P."/>
        </authorList>
    </citation>
    <scope>NUCLEOTIDE SEQUENCE [LARGE SCALE GENOMIC DNA]</scope>
    <source>
        <strain evidence="3 4">LMG 1627</strain>
    </source>
</reference>
<gene>
    <name evidence="3" type="ORF">GOB81_09700</name>
</gene>
<feature type="region of interest" description="Disordered" evidence="1">
    <location>
        <begin position="223"/>
        <end position="246"/>
    </location>
</feature>
<protein>
    <submittedName>
        <fullName evidence="3">Uncharacterized protein</fullName>
    </submittedName>
</protein>
<evidence type="ECO:0000313" key="4">
    <source>
        <dbReference type="Proteomes" id="UP000631653"/>
    </source>
</evidence>